<feature type="signal peptide" evidence="2">
    <location>
        <begin position="1"/>
        <end position="25"/>
    </location>
</feature>
<keyword evidence="4" id="KW-1185">Reference proteome</keyword>
<comment type="similarity">
    <text evidence="1">Belongs to the UPF0065 (bug) family.</text>
</comment>
<dbReference type="Gene3D" id="3.40.190.150">
    <property type="entry name" value="Bordetella uptake gene, domain 1"/>
    <property type="match status" value="1"/>
</dbReference>
<evidence type="ECO:0000313" key="4">
    <source>
        <dbReference type="Proteomes" id="UP001501671"/>
    </source>
</evidence>
<dbReference type="SUPFAM" id="SSF53850">
    <property type="entry name" value="Periplasmic binding protein-like II"/>
    <property type="match status" value="1"/>
</dbReference>
<dbReference type="EMBL" id="BAABFO010000012">
    <property type="protein sequence ID" value="GAA4334717.1"/>
    <property type="molecule type" value="Genomic_DNA"/>
</dbReference>
<sequence>MLPLLRRPLAAAAAACVLLPAWAQAQQPAYPNKPVRLVVPFAPGGPNDVLARVLAQKLSTDTGQSFVVENKAGAGGIIGTDAVAKAAPDGYVLCFISAPFTMSPALQADMPYDTERDLVAVTKVAESPMVMMVPSTSRFSTAQELIDYARKNPEKITYGSGGVGSTPHLTTEWLGALTGAKFLHVPYKGGGESIKALMAGEVDLLIDSITSTAGAFASGRIKGLGVGQAQRAPQLPSVPTFAEAGLKDFSVTHWVGVVAPAKTPAPVLAALHAEILKALKSDEVTKKFAEIGAHPVGDSPQAFGGFIHDELVRWKAVVKQAGIQPQ</sequence>
<dbReference type="RefSeq" id="WP_345250352.1">
    <property type="nucleotide sequence ID" value="NZ_BAABFO010000012.1"/>
</dbReference>
<proteinExistence type="inferred from homology"/>
<dbReference type="Proteomes" id="UP001501671">
    <property type="component" value="Unassembled WGS sequence"/>
</dbReference>
<dbReference type="InterPro" id="IPR005064">
    <property type="entry name" value="BUG"/>
</dbReference>
<dbReference type="Pfam" id="PF03401">
    <property type="entry name" value="TctC"/>
    <property type="match status" value="1"/>
</dbReference>
<organism evidence="3 4">
    <name type="scientific">Pigmentiphaga soli</name>
    <dbReference type="NCBI Taxonomy" id="1007095"/>
    <lineage>
        <taxon>Bacteria</taxon>
        <taxon>Pseudomonadati</taxon>
        <taxon>Pseudomonadota</taxon>
        <taxon>Betaproteobacteria</taxon>
        <taxon>Burkholderiales</taxon>
        <taxon>Alcaligenaceae</taxon>
        <taxon>Pigmentiphaga</taxon>
    </lineage>
</organism>
<dbReference type="CDD" id="cd13578">
    <property type="entry name" value="PBP2_Bug27"/>
    <property type="match status" value="1"/>
</dbReference>
<dbReference type="PANTHER" id="PTHR42928:SF5">
    <property type="entry name" value="BLR1237 PROTEIN"/>
    <property type="match status" value="1"/>
</dbReference>
<dbReference type="PIRSF" id="PIRSF017082">
    <property type="entry name" value="YflP"/>
    <property type="match status" value="1"/>
</dbReference>
<dbReference type="InterPro" id="IPR042100">
    <property type="entry name" value="Bug_dom1"/>
</dbReference>
<protein>
    <submittedName>
        <fullName evidence="3">Tripartite tricarboxylate transporter substrate binding protein</fullName>
    </submittedName>
</protein>
<keyword evidence="2" id="KW-0732">Signal</keyword>
<evidence type="ECO:0000313" key="3">
    <source>
        <dbReference type="EMBL" id="GAA4334717.1"/>
    </source>
</evidence>
<comment type="caution">
    <text evidence="3">The sequence shown here is derived from an EMBL/GenBank/DDBJ whole genome shotgun (WGS) entry which is preliminary data.</text>
</comment>
<dbReference type="PANTHER" id="PTHR42928">
    <property type="entry name" value="TRICARBOXYLATE-BINDING PROTEIN"/>
    <property type="match status" value="1"/>
</dbReference>
<evidence type="ECO:0000256" key="2">
    <source>
        <dbReference type="SAM" id="SignalP"/>
    </source>
</evidence>
<accession>A0ABP8H6A9</accession>
<reference evidence="4" key="1">
    <citation type="journal article" date="2019" name="Int. J. Syst. Evol. Microbiol.">
        <title>The Global Catalogue of Microorganisms (GCM) 10K type strain sequencing project: providing services to taxonomists for standard genome sequencing and annotation.</title>
        <authorList>
            <consortium name="The Broad Institute Genomics Platform"/>
            <consortium name="The Broad Institute Genome Sequencing Center for Infectious Disease"/>
            <person name="Wu L."/>
            <person name="Ma J."/>
        </authorList>
    </citation>
    <scope>NUCLEOTIDE SEQUENCE [LARGE SCALE GENOMIC DNA]</scope>
    <source>
        <strain evidence="4">JCM 17666</strain>
    </source>
</reference>
<dbReference type="Gene3D" id="3.40.190.10">
    <property type="entry name" value="Periplasmic binding protein-like II"/>
    <property type="match status" value="1"/>
</dbReference>
<evidence type="ECO:0000256" key="1">
    <source>
        <dbReference type="ARBA" id="ARBA00006987"/>
    </source>
</evidence>
<name>A0ABP8H6A9_9BURK</name>
<gene>
    <name evidence="3" type="ORF">GCM10023144_27240</name>
</gene>
<feature type="chain" id="PRO_5045125063" evidence="2">
    <location>
        <begin position="26"/>
        <end position="326"/>
    </location>
</feature>